<organism evidence="4 5">
    <name type="scientific">Micromonospora musae</name>
    <dbReference type="NCBI Taxonomy" id="1894970"/>
    <lineage>
        <taxon>Bacteria</taxon>
        <taxon>Bacillati</taxon>
        <taxon>Actinomycetota</taxon>
        <taxon>Actinomycetes</taxon>
        <taxon>Micromonosporales</taxon>
        <taxon>Micromonosporaceae</taxon>
        <taxon>Micromonospora</taxon>
    </lineage>
</organism>
<proteinExistence type="predicted"/>
<feature type="region of interest" description="Disordered" evidence="1">
    <location>
        <begin position="32"/>
        <end position="53"/>
    </location>
</feature>
<reference evidence="4 5" key="1">
    <citation type="submission" date="2018-09" db="EMBL/GenBank/DDBJ databases">
        <title>Micromonospora sp. nov. MS1-9, isolated from a root of Musa sp.</title>
        <authorList>
            <person name="Kuncharoen N."/>
            <person name="Kudo T."/>
            <person name="Ohkuma M."/>
            <person name="Yuki M."/>
            <person name="Tanasupawat S."/>
        </authorList>
    </citation>
    <scope>NUCLEOTIDE SEQUENCE [LARGE SCALE GENOMIC DNA]</scope>
    <source>
        <strain evidence="4 5">MS1-9</strain>
    </source>
</reference>
<dbReference type="PANTHER" id="PTHR34512">
    <property type="entry name" value="CELL SURFACE PROTEIN"/>
    <property type="match status" value="1"/>
</dbReference>
<comment type="caution">
    <text evidence="4">The sequence shown here is derived from an EMBL/GenBank/DDBJ whole genome shotgun (WGS) entry which is preliminary data.</text>
</comment>
<name>A0A3A9XLV1_9ACTN</name>
<feature type="domain" description="Pyrrolo-quinoline quinone repeat" evidence="3">
    <location>
        <begin position="50"/>
        <end position="117"/>
    </location>
</feature>
<feature type="chain" id="PRO_5038720217" description="Pyrrolo-quinoline quinone repeat domain-containing protein" evidence="2">
    <location>
        <begin position="23"/>
        <end position="463"/>
    </location>
</feature>
<dbReference type="EMBL" id="RAZT01000024">
    <property type="protein sequence ID" value="RKN25573.1"/>
    <property type="molecule type" value="Genomic_DNA"/>
</dbReference>
<evidence type="ECO:0000313" key="5">
    <source>
        <dbReference type="Proteomes" id="UP000275865"/>
    </source>
</evidence>
<dbReference type="SMART" id="SM00564">
    <property type="entry name" value="PQQ"/>
    <property type="match status" value="6"/>
</dbReference>
<dbReference type="InterPro" id="IPR015943">
    <property type="entry name" value="WD40/YVTN_repeat-like_dom_sf"/>
</dbReference>
<evidence type="ECO:0000313" key="4">
    <source>
        <dbReference type="EMBL" id="RKN25573.1"/>
    </source>
</evidence>
<dbReference type="AlphaFoldDB" id="A0A3A9XLV1"/>
<feature type="domain" description="Pyrrolo-quinoline quinone repeat" evidence="3">
    <location>
        <begin position="121"/>
        <end position="226"/>
    </location>
</feature>
<dbReference type="InterPro" id="IPR002372">
    <property type="entry name" value="PQQ_rpt_dom"/>
</dbReference>
<dbReference type="Proteomes" id="UP000275865">
    <property type="component" value="Unassembled WGS sequence"/>
</dbReference>
<evidence type="ECO:0000256" key="1">
    <source>
        <dbReference type="SAM" id="MobiDB-lite"/>
    </source>
</evidence>
<dbReference type="RefSeq" id="WP_120691053.1">
    <property type="nucleotide sequence ID" value="NZ_RAZT01000024.1"/>
</dbReference>
<evidence type="ECO:0000256" key="2">
    <source>
        <dbReference type="SAM" id="SignalP"/>
    </source>
</evidence>
<accession>A0A3A9XLV1</accession>
<feature type="signal peptide" evidence="2">
    <location>
        <begin position="1"/>
        <end position="22"/>
    </location>
</feature>
<sequence>MRRRTLLLAAAAGGAAGAAAWAWRSRTDAPGAAPDGVFTDPAPVDSPSSDRWQAAVGTDGIEPRHDATTLFLLDGSGTLTALDRATGSIRWRVTTGVTSNGSLLQTDGLLIAGGYDDNTQHGLLVAVDPQGREVWRQTMPRNVNLSTGLTRGGIVAAGVNETLYLVDAATGRTRWAVDIPDSSLGLMWPTADDDRILVEAVDRDLTGVLTCHDPETGAERWHVDVGAARWLPRAPGETTDGPRTPMRLAWLITTGQGLAVTCRHRSRSRPTGTGDPFRNEIVAFDPGSGELRWSFLTARLDQHHADEDTLYVSHQQPFDAPTEIKAFELSSGRTRWAHRTQGETAELLGLNSTTFVVADDVVCVSGATGLFVLDRATGALRWHARHPDQFGPATPVIARNTILVPRSDSRTKEGGLWRFRAPDGERLPTIEPQPVAMRLHLVDPSLYLLSETATLSLPLDSLT</sequence>
<dbReference type="InterPro" id="IPR006311">
    <property type="entry name" value="TAT_signal"/>
</dbReference>
<dbReference type="Pfam" id="PF13360">
    <property type="entry name" value="PQQ_2"/>
    <property type="match status" value="3"/>
</dbReference>
<dbReference type="Gene3D" id="2.130.10.10">
    <property type="entry name" value="YVTN repeat-like/Quinoprotein amine dehydrogenase"/>
    <property type="match status" value="1"/>
</dbReference>
<evidence type="ECO:0000259" key="3">
    <source>
        <dbReference type="Pfam" id="PF13360"/>
    </source>
</evidence>
<dbReference type="Gene3D" id="2.40.10.480">
    <property type="match status" value="1"/>
</dbReference>
<dbReference type="SUPFAM" id="SSF50998">
    <property type="entry name" value="Quinoprotein alcohol dehydrogenase-like"/>
    <property type="match status" value="1"/>
</dbReference>
<keyword evidence="2" id="KW-0732">Signal</keyword>
<gene>
    <name evidence="4" type="ORF">D7044_31355</name>
</gene>
<dbReference type="PANTHER" id="PTHR34512:SF30">
    <property type="entry name" value="OUTER MEMBRANE PROTEIN ASSEMBLY FACTOR BAMB"/>
    <property type="match status" value="1"/>
</dbReference>
<dbReference type="InterPro" id="IPR018391">
    <property type="entry name" value="PQQ_b-propeller_rpt"/>
</dbReference>
<protein>
    <recommendedName>
        <fullName evidence="3">Pyrrolo-quinoline quinone repeat domain-containing protein</fullName>
    </recommendedName>
</protein>
<feature type="domain" description="Pyrrolo-quinoline quinone repeat" evidence="3">
    <location>
        <begin position="279"/>
        <end position="409"/>
    </location>
</feature>
<dbReference type="PROSITE" id="PS51318">
    <property type="entry name" value="TAT"/>
    <property type="match status" value="1"/>
</dbReference>
<dbReference type="InterPro" id="IPR011047">
    <property type="entry name" value="Quinoprotein_ADH-like_sf"/>
</dbReference>